<keyword evidence="5" id="KW-0472">Membrane</keyword>
<dbReference type="SMART" id="SM00283">
    <property type="entry name" value="MA"/>
    <property type="match status" value="1"/>
</dbReference>
<dbReference type="SUPFAM" id="SSF58104">
    <property type="entry name" value="Methyl-accepting chemotaxis protein (MCP) signaling domain"/>
    <property type="match status" value="1"/>
</dbReference>
<feature type="coiled-coil region" evidence="4">
    <location>
        <begin position="315"/>
        <end position="349"/>
    </location>
</feature>
<dbReference type="KEGG" id="sku:Sulku_1814"/>
<evidence type="ECO:0000256" key="1">
    <source>
        <dbReference type="ARBA" id="ARBA00023224"/>
    </source>
</evidence>
<accession>E4U1D7</accession>
<dbReference type="InterPro" id="IPR047347">
    <property type="entry name" value="YvaQ-like_sensor"/>
</dbReference>
<feature type="transmembrane region" description="Helical" evidence="5">
    <location>
        <begin position="185"/>
        <end position="206"/>
    </location>
</feature>
<dbReference type="InterPro" id="IPR004089">
    <property type="entry name" value="MCPsignal_dom"/>
</dbReference>
<dbReference type="AlphaFoldDB" id="E4U1D7"/>
<feature type="domain" description="Methyl-accepting transducer" evidence="6">
    <location>
        <begin position="265"/>
        <end position="522"/>
    </location>
</feature>
<protein>
    <submittedName>
        <fullName evidence="8">Methyl-accepting chemotaxis sensory transducer</fullName>
    </submittedName>
</protein>
<keyword evidence="5" id="KW-1133">Transmembrane helix</keyword>
<dbReference type="PANTHER" id="PTHR32089">
    <property type="entry name" value="METHYL-ACCEPTING CHEMOTAXIS PROTEIN MCPB"/>
    <property type="match status" value="1"/>
</dbReference>
<sequence>MNIYKQLVVLVSVALIGLIGVSVLAIVKLDSVFEETNFGNVNSIPSLSALNEAVDQIAAMRVIAYKYHVETNPEQKKKNEERLFTAQADLEKAFKTYEPLVAGEKDKAMLQADREAAKEYMALLTEIMNLSKSGQEEEAKALLLKKHKETVATLNDAIKKHVEFNAELAKNEAKHAEEDKKSADATMIAISLIVIVFTLFLSISIVKSILNGVNTIHDGIKLFVQDKELTFRIKYDQNNEIKDIVNSFNELVETLKAMIDDAKQSSNENASVSQELSSTSLHIGKNAEESAKIVNKTIDDMSSIKAFVQQTAEMSEETKKEIVSAGEKLERSKNEIITLRGEVNSASEAESALAHKLEEMSRDAEQVKQILTVISDIADQTNLLALNAAIEAARAGEHGRGFAVVADEVRKLAERTQKSLFEINATINIIVQSIIDSAEQMGKNAENILRLVEVSANVEETILDTSIIMNSSVEAVSVSAVNALKISDDTEKIMEMVSNINDLTNQNVRSVEEIASAAEHLYQLTEGLNGKLNQFKS</sequence>
<dbReference type="Proteomes" id="UP000008721">
    <property type="component" value="Chromosome"/>
</dbReference>
<dbReference type="PROSITE" id="PS50885">
    <property type="entry name" value="HAMP"/>
    <property type="match status" value="1"/>
</dbReference>
<feature type="domain" description="HAMP" evidence="7">
    <location>
        <begin position="207"/>
        <end position="260"/>
    </location>
</feature>
<dbReference type="InterPro" id="IPR003660">
    <property type="entry name" value="HAMP_dom"/>
</dbReference>
<comment type="similarity">
    <text evidence="2">Belongs to the methyl-accepting chemotaxis (MCP) protein family.</text>
</comment>
<keyword evidence="4" id="KW-0175">Coiled coil</keyword>
<dbReference type="PROSITE" id="PS50111">
    <property type="entry name" value="CHEMOTAXIS_TRANSDUC_2"/>
    <property type="match status" value="1"/>
</dbReference>
<dbReference type="eggNOG" id="COG0840">
    <property type="taxonomic scope" value="Bacteria"/>
</dbReference>
<proteinExistence type="inferred from homology"/>
<evidence type="ECO:0000313" key="9">
    <source>
        <dbReference type="Proteomes" id="UP000008721"/>
    </source>
</evidence>
<dbReference type="CDD" id="cd19411">
    <property type="entry name" value="MCP2201-like_sensor"/>
    <property type="match status" value="1"/>
</dbReference>
<evidence type="ECO:0000256" key="2">
    <source>
        <dbReference type="ARBA" id="ARBA00029447"/>
    </source>
</evidence>
<keyword evidence="5" id="KW-0812">Transmembrane</keyword>
<evidence type="ECO:0000256" key="4">
    <source>
        <dbReference type="SAM" id="Coils"/>
    </source>
</evidence>
<evidence type="ECO:0000256" key="5">
    <source>
        <dbReference type="SAM" id="Phobius"/>
    </source>
</evidence>
<evidence type="ECO:0000259" key="6">
    <source>
        <dbReference type="PROSITE" id="PS50111"/>
    </source>
</evidence>
<dbReference type="HOGENOM" id="CLU_000445_107_27_7"/>
<dbReference type="GO" id="GO:0007165">
    <property type="term" value="P:signal transduction"/>
    <property type="evidence" value="ECO:0007669"/>
    <property type="project" value="UniProtKB-KW"/>
</dbReference>
<dbReference type="Pfam" id="PF12729">
    <property type="entry name" value="4HB_MCP_1"/>
    <property type="match status" value="1"/>
</dbReference>
<dbReference type="PANTHER" id="PTHR32089:SF112">
    <property type="entry name" value="LYSOZYME-LIKE PROTEIN-RELATED"/>
    <property type="match status" value="1"/>
</dbReference>
<keyword evidence="9" id="KW-1185">Reference proteome</keyword>
<evidence type="ECO:0000313" key="8">
    <source>
        <dbReference type="EMBL" id="ADR34474.1"/>
    </source>
</evidence>
<dbReference type="EMBL" id="CP002355">
    <property type="protein sequence ID" value="ADR34474.1"/>
    <property type="molecule type" value="Genomic_DNA"/>
</dbReference>
<dbReference type="RefSeq" id="WP_013460671.1">
    <property type="nucleotide sequence ID" value="NC_014762.1"/>
</dbReference>
<dbReference type="OrthoDB" id="2489132at2"/>
<keyword evidence="1 3" id="KW-0807">Transducer</keyword>
<name>E4U1D7_SULKY</name>
<dbReference type="InterPro" id="IPR024478">
    <property type="entry name" value="HlyB_4HB_MCP"/>
</dbReference>
<dbReference type="STRING" id="709032.Sulku_1814"/>
<evidence type="ECO:0000259" key="7">
    <source>
        <dbReference type="PROSITE" id="PS50885"/>
    </source>
</evidence>
<evidence type="ECO:0000256" key="3">
    <source>
        <dbReference type="PROSITE-ProRule" id="PRU00284"/>
    </source>
</evidence>
<organism evidence="8 9">
    <name type="scientific">Sulfuricurvum kujiense (strain ATCC BAA-921 / DSM 16994 / JCM 11577 / YK-1)</name>
    <dbReference type="NCBI Taxonomy" id="709032"/>
    <lineage>
        <taxon>Bacteria</taxon>
        <taxon>Pseudomonadati</taxon>
        <taxon>Campylobacterota</taxon>
        <taxon>Epsilonproteobacteria</taxon>
        <taxon>Campylobacterales</taxon>
        <taxon>Sulfurimonadaceae</taxon>
        <taxon>Sulfuricurvum</taxon>
    </lineage>
</organism>
<dbReference type="GO" id="GO:0016020">
    <property type="term" value="C:membrane"/>
    <property type="evidence" value="ECO:0007669"/>
    <property type="project" value="InterPro"/>
</dbReference>
<feature type="coiled-coil region" evidence="4">
    <location>
        <begin position="159"/>
        <end position="186"/>
    </location>
</feature>
<dbReference type="Pfam" id="PF00015">
    <property type="entry name" value="MCPsignal"/>
    <property type="match status" value="1"/>
</dbReference>
<feature type="transmembrane region" description="Helical" evidence="5">
    <location>
        <begin position="6"/>
        <end position="27"/>
    </location>
</feature>
<dbReference type="Gene3D" id="1.10.287.950">
    <property type="entry name" value="Methyl-accepting chemotaxis protein"/>
    <property type="match status" value="1"/>
</dbReference>
<gene>
    <name evidence="8" type="ordered locus">Sulku_1814</name>
</gene>
<reference evidence="8 9" key="1">
    <citation type="journal article" date="2012" name="Stand. Genomic Sci.">
        <title>Complete genome sequence of the sulfur compounds oxidizing chemolithoautotroph Sulfuricurvum kujiense type strain (YK-1(T)).</title>
        <authorList>
            <person name="Han C."/>
            <person name="Kotsyurbenko O."/>
            <person name="Chertkov O."/>
            <person name="Held B."/>
            <person name="Lapidus A."/>
            <person name="Nolan M."/>
            <person name="Lucas S."/>
            <person name="Hammon N."/>
            <person name="Deshpande S."/>
            <person name="Cheng J.F."/>
            <person name="Tapia R."/>
            <person name="Goodwin L.A."/>
            <person name="Pitluck S."/>
            <person name="Liolios K."/>
            <person name="Pagani I."/>
            <person name="Ivanova N."/>
            <person name="Mavromatis K."/>
            <person name="Mikhailova N."/>
            <person name="Pati A."/>
            <person name="Chen A."/>
            <person name="Palaniappan K."/>
            <person name="Land M."/>
            <person name="Hauser L."/>
            <person name="Chang Y.J."/>
            <person name="Jeffries C.D."/>
            <person name="Brambilla E.M."/>
            <person name="Rohde M."/>
            <person name="Spring S."/>
            <person name="Sikorski J."/>
            <person name="Goker M."/>
            <person name="Woyke T."/>
            <person name="Bristow J."/>
            <person name="Eisen J.A."/>
            <person name="Markowitz V."/>
            <person name="Hugenholtz P."/>
            <person name="Kyrpides N.C."/>
            <person name="Klenk H.P."/>
            <person name="Detter J.C."/>
        </authorList>
    </citation>
    <scope>NUCLEOTIDE SEQUENCE [LARGE SCALE GENOMIC DNA]</scope>
    <source>
        <strain evidence="9">ATCC BAA-921 / DSM 16994 / JCM 11577 / YK-1</strain>
    </source>
</reference>